<keyword evidence="2" id="KW-1185">Reference proteome</keyword>
<dbReference type="PANTHER" id="PTHR46601">
    <property type="entry name" value="ULP_PROTEASE DOMAIN-CONTAINING PROTEIN"/>
    <property type="match status" value="1"/>
</dbReference>
<dbReference type="PANTHER" id="PTHR46601:SF1">
    <property type="entry name" value="ADF-H DOMAIN-CONTAINING PROTEIN"/>
    <property type="match status" value="1"/>
</dbReference>
<evidence type="ECO:0000313" key="2">
    <source>
        <dbReference type="Proteomes" id="UP000076858"/>
    </source>
</evidence>
<name>A0A164PYP3_9CRUS</name>
<dbReference type="Proteomes" id="UP000076858">
    <property type="component" value="Unassembled WGS sequence"/>
</dbReference>
<sequence length="296" mass="32988">MTPRRVIDALCSAAVITPIVDLDKSNAERRSRICASALENFKRNILSSENDSSLELKSSDYSELMKAVKQKIKSTEKRGQKLSLLTLAPASWTHRQTSDYFDVSEYAAAQASELKTQSGILAYPAAKTASRRMSNDDKQRIIDFYTSDEYSRQLPGMKNVKSVKQPNGKRLKIQKRLLLVNVDELHSDYKKKYKNIDGIKTFGLSAFADLRPKHVITVGSSGSHSVCVCIYHQNVKLMLSAIGLGEERHLLMDKVVCSVYNKTCMVTRCPSCPKSEALESSLEDLIGLKVGLAEEC</sequence>
<gene>
    <name evidence="1" type="ORF">APZ42_029042</name>
</gene>
<evidence type="ECO:0000313" key="1">
    <source>
        <dbReference type="EMBL" id="KZS07271.1"/>
    </source>
</evidence>
<proteinExistence type="predicted"/>
<dbReference type="AlphaFoldDB" id="A0A164PYP3"/>
<organism evidence="1 2">
    <name type="scientific">Daphnia magna</name>
    <dbReference type="NCBI Taxonomy" id="35525"/>
    <lineage>
        <taxon>Eukaryota</taxon>
        <taxon>Metazoa</taxon>
        <taxon>Ecdysozoa</taxon>
        <taxon>Arthropoda</taxon>
        <taxon>Crustacea</taxon>
        <taxon>Branchiopoda</taxon>
        <taxon>Diplostraca</taxon>
        <taxon>Cladocera</taxon>
        <taxon>Anomopoda</taxon>
        <taxon>Daphniidae</taxon>
        <taxon>Daphnia</taxon>
    </lineage>
</organism>
<accession>A0A164PYP3</accession>
<dbReference type="OrthoDB" id="6343597at2759"/>
<reference evidence="1 2" key="1">
    <citation type="submission" date="2016-03" db="EMBL/GenBank/DDBJ databases">
        <title>EvidentialGene: Evidence-directed Construction of Genes on Genomes.</title>
        <authorList>
            <person name="Gilbert D.G."/>
            <person name="Choi J.-H."/>
            <person name="Mockaitis K."/>
            <person name="Colbourne J."/>
            <person name="Pfrender M."/>
        </authorList>
    </citation>
    <scope>NUCLEOTIDE SEQUENCE [LARGE SCALE GENOMIC DNA]</scope>
    <source>
        <strain evidence="1 2">Xinb3</strain>
        <tissue evidence="1">Complete organism</tissue>
    </source>
</reference>
<comment type="caution">
    <text evidence="1">The sequence shown here is derived from an EMBL/GenBank/DDBJ whole genome shotgun (WGS) entry which is preliminary data.</text>
</comment>
<dbReference type="EMBL" id="LRGB01002505">
    <property type="protein sequence ID" value="KZS07271.1"/>
    <property type="molecule type" value="Genomic_DNA"/>
</dbReference>
<protein>
    <submittedName>
        <fullName evidence="1">Cc8L18.2-like protein</fullName>
    </submittedName>
</protein>
<dbReference type="STRING" id="35525.A0A164PYP3"/>